<name>A0A3B3T0H0_9TELE</name>
<evidence type="ECO:0000313" key="1">
    <source>
        <dbReference type="Ensembl" id="ENSPKIP00000036155.1"/>
    </source>
</evidence>
<organism evidence="1 2">
    <name type="scientific">Paramormyrops kingsleyae</name>
    <dbReference type="NCBI Taxonomy" id="1676925"/>
    <lineage>
        <taxon>Eukaryota</taxon>
        <taxon>Metazoa</taxon>
        <taxon>Chordata</taxon>
        <taxon>Craniata</taxon>
        <taxon>Vertebrata</taxon>
        <taxon>Euteleostomi</taxon>
        <taxon>Actinopterygii</taxon>
        <taxon>Neopterygii</taxon>
        <taxon>Teleostei</taxon>
        <taxon>Osteoglossocephala</taxon>
        <taxon>Osteoglossomorpha</taxon>
        <taxon>Osteoglossiformes</taxon>
        <taxon>Mormyridae</taxon>
        <taxon>Paramormyrops</taxon>
    </lineage>
</organism>
<proteinExistence type="predicted"/>
<dbReference type="PROSITE" id="PS50877">
    <property type="entry name" value="GOLOCO"/>
    <property type="match status" value="1"/>
</dbReference>
<dbReference type="STRING" id="1676925.ENSPKIP00000036155"/>
<dbReference type="InterPro" id="IPR011990">
    <property type="entry name" value="TPR-like_helical_dom_sf"/>
</dbReference>
<protein>
    <submittedName>
        <fullName evidence="1">Uncharacterized protein</fullName>
    </submittedName>
</protein>
<dbReference type="PANTHER" id="PTHR47503">
    <property type="entry name" value="PURKINJE CELL PROTEIN 2"/>
    <property type="match status" value="1"/>
</dbReference>
<reference evidence="1" key="1">
    <citation type="submission" date="2025-08" db="UniProtKB">
        <authorList>
            <consortium name="Ensembl"/>
        </authorList>
    </citation>
    <scope>IDENTIFICATION</scope>
</reference>
<dbReference type="GeneTree" id="ENSGT00940000177910"/>
<dbReference type="InterPro" id="IPR042168">
    <property type="entry name" value="Pcp2"/>
</dbReference>
<accession>A0A3B3T0H0</accession>
<dbReference type="Gene3D" id="1.25.40.10">
    <property type="entry name" value="Tetratricopeptide repeat domain"/>
    <property type="match status" value="1"/>
</dbReference>
<sequence>MEQDQFFSLLSHVQRGHMDDQRCVLDPNKQTPIVYLPLLTMATTQRCRLDDQRVSIKKLPGLHEAAGTDQDGQMKTAAGQKSNQLVSMVRISVDPQHFA</sequence>
<dbReference type="InterPro" id="IPR003109">
    <property type="entry name" value="GoLoco_motif"/>
</dbReference>
<evidence type="ECO:0000313" key="2">
    <source>
        <dbReference type="Proteomes" id="UP000261540"/>
    </source>
</evidence>
<dbReference type="Proteomes" id="UP000261540">
    <property type="component" value="Unplaced"/>
</dbReference>
<dbReference type="GO" id="GO:0005085">
    <property type="term" value="F:guanyl-nucleotide exchange factor activity"/>
    <property type="evidence" value="ECO:0007669"/>
    <property type="project" value="InterPro"/>
</dbReference>
<keyword evidence="2" id="KW-1185">Reference proteome</keyword>
<dbReference type="Ensembl" id="ENSPKIT00000017095.1">
    <property type="protein sequence ID" value="ENSPKIP00000036155.1"/>
    <property type="gene ID" value="ENSPKIG00000014825.1"/>
</dbReference>
<dbReference type="AlphaFoldDB" id="A0A3B3T0H0"/>
<dbReference type="PANTHER" id="PTHR47503:SF1">
    <property type="entry name" value="PURKINJE CELL PROTEIN 2 HOMOLOG"/>
    <property type="match status" value="1"/>
</dbReference>
<reference evidence="1" key="2">
    <citation type="submission" date="2025-09" db="UniProtKB">
        <authorList>
            <consortium name="Ensembl"/>
        </authorList>
    </citation>
    <scope>IDENTIFICATION</scope>
</reference>